<name>A0A4Z2I9C9_9TELE</name>
<protein>
    <submittedName>
        <fullName evidence="2">Uncharacterized protein</fullName>
    </submittedName>
</protein>
<proteinExistence type="predicted"/>
<comment type="caution">
    <text evidence="2">The sequence shown here is derived from an EMBL/GenBank/DDBJ whole genome shotgun (WGS) entry which is preliminary data.</text>
</comment>
<sequence length="61" mass="6993">MTISNFVVSHCIKQQQVPVLQCSCNPRRTRPFSQRNTSLKTEEHAPLARGKRPFSQKNTPL</sequence>
<organism evidence="2 3">
    <name type="scientific">Liparis tanakae</name>
    <name type="common">Tanaka's snailfish</name>
    <dbReference type="NCBI Taxonomy" id="230148"/>
    <lineage>
        <taxon>Eukaryota</taxon>
        <taxon>Metazoa</taxon>
        <taxon>Chordata</taxon>
        <taxon>Craniata</taxon>
        <taxon>Vertebrata</taxon>
        <taxon>Euteleostomi</taxon>
        <taxon>Actinopterygii</taxon>
        <taxon>Neopterygii</taxon>
        <taxon>Teleostei</taxon>
        <taxon>Neoteleostei</taxon>
        <taxon>Acanthomorphata</taxon>
        <taxon>Eupercaria</taxon>
        <taxon>Perciformes</taxon>
        <taxon>Cottioidei</taxon>
        <taxon>Cottales</taxon>
        <taxon>Liparidae</taxon>
        <taxon>Liparis</taxon>
    </lineage>
</organism>
<accession>A0A4Z2I9C9</accession>
<feature type="compositionally biased region" description="Polar residues" evidence="1">
    <location>
        <begin position="26"/>
        <end position="39"/>
    </location>
</feature>
<keyword evidence="3" id="KW-1185">Reference proteome</keyword>
<reference evidence="2 3" key="1">
    <citation type="submission" date="2019-03" db="EMBL/GenBank/DDBJ databases">
        <title>First draft genome of Liparis tanakae, snailfish: a comprehensive survey of snailfish specific genes.</title>
        <authorList>
            <person name="Kim W."/>
            <person name="Song I."/>
            <person name="Jeong J.-H."/>
            <person name="Kim D."/>
            <person name="Kim S."/>
            <person name="Ryu S."/>
            <person name="Song J.Y."/>
            <person name="Lee S.K."/>
        </authorList>
    </citation>
    <scope>NUCLEOTIDE SEQUENCE [LARGE SCALE GENOMIC DNA]</scope>
    <source>
        <tissue evidence="2">Muscle</tissue>
    </source>
</reference>
<evidence type="ECO:0000256" key="1">
    <source>
        <dbReference type="SAM" id="MobiDB-lite"/>
    </source>
</evidence>
<gene>
    <name evidence="2" type="ORF">EYF80_015795</name>
</gene>
<dbReference type="AlphaFoldDB" id="A0A4Z2I9C9"/>
<feature type="region of interest" description="Disordered" evidence="1">
    <location>
        <begin position="26"/>
        <end position="61"/>
    </location>
</feature>
<dbReference type="EMBL" id="SRLO01000119">
    <property type="protein sequence ID" value="TNN73974.1"/>
    <property type="molecule type" value="Genomic_DNA"/>
</dbReference>
<evidence type="ECO:0000313" key="3">
    <source>
        <dbReference type="Proteomes" id="UP000314294"/>
    </source>
</evidence>
<dbReference type="Proteomes" id="UP000314294">
    <property type="component" value="Unassembled WGS sequence"/>
</dbReference>
<evidence type="ECO:0000313" key="2">
    <source>
        <dbReference type="EMBL" id="TNN73974.1"/>
    </source>
</evidence>